<sequence>MNNYTPISTASSTDKYEHVTSEIKKLEDQLHAANIPHELWEKANLQLQRINLTLRYGGNINQLDMIVKYVEWITSLPWEATTEENLNMEQAKKIMDQNHFGLDAIKKRVFEYLSVLTLQKEKKGLQKFHAPILFFVGLAGTGKTTFAKTIADTLGRNFARIPFGGLSSALDLRGLSKVQPEAEPGQVIKAIRRVGTKNPVILLDELDRVTQNSQGEIMGVLLELLDPEQNDHFIDHYIDFPFDLSQVIFVATANNTQSISTAVMDRLEVIQMPSYTDDEKIHIARDYILPRLLNESGLSPDVLSVDEEVWKHIARLSGYDPGIRSVERKVESMVRIIAYKIVSGAGKQFAITKENAKDFIE</sequence>
<comment type="caution">
    <text evidence="2">The sequence shown here is derived from an EMBL/GenBank/DDBJ whole genome shotgun (WGS) entry which is preliminary data.</text>
</comment>
<evidence type="ECO:0000313" key="3">
    <source>
        <dbReference type="Proteomes" id="UP000177159"/>
    </source>
</evidence>
<dbReference type="EMBL" id="MFZM01000018">
    <property type="protein sequence ID" value="OGK23616.1"/>
    <property type="molecule type" value="Genomic_DNA"/>
</dbReference>
<organism evidence="2 3">
    <name type="scientific">Candidatus Roizmanbacteria bacterium RIFCSPHIGHO2_02_FULL_37_24</name>
    <dbReference type="NCBI Taxonomy" id="1802037"/>
    <lineage>
        <taxon>Bacteria</taxon>
        <taxon>Candidatus Roizmaniibacteriota</taxon>
    </lineage>
</organism>
<dbReference type="SMART" id="SM00382">
    <property type="entry name" value="AAA"/>
    <property type="match status" value="1"/>
</dbReference>
<dbReference type="Pfam" id="PF00004">
    <property type="entry name" value="AAA"/>
    <property type="match status" value="1"/>
</dbReference>
<dbReference type="InterPro" id="IPR027065">
    <property type="entry name" value="Lon_Prtase"/>
</dbReference>
<dbReference type="InterPro" id="IPR027417">
    <property type="entry name" value="P-loop_NTPase"/>
</dbReference>
<protein>
    <recommendedName>
        <fullName evidence="1">AAA+ ATPase domain-containing protein</fullName>
    </recommendedName>
</protein>
<dbReference type="InterPro" id="IPR003959">
    <property type="entry name" value="ATPase_AAA_core"/>
</dbReference>
<dbReference type="AlphaFoldDB" id="A0A1F7GYK7"/>
<dbReference type="Gene3D" id="3.40.50.300">
    <property type="entry name" value="P-loop containing nucleotide triphosphate hydrolases"/>
    <property type="match status" value="1"/>
</dbReference>
<reference evidence="2 3" key="1">
    <citation type="journal article" date="2016" name="Nat. Commun.">
        <title>Thousands of microbial genomes shed light on interconnected biogeochemical processes in an aquifer system.</title>
        <authorList>
            <person name="Anantharaman K."/>
            <person name="Brown C.T."/>
            <person name="Hug L.A."/>
            <person name="Sharon I."/>
            <person name="Castelle C.J."/>
            <person name="Probst A.J."/>
            <person name="Thomas B.C."/>
            <person name="Singh A."/>
            <person name="Wilkins M.J."/>
            <person name="Karaoz U."/>
            <person name="Brodie E.L."/>
            <person name="Williams K.H."/>
            <person name="Hubbard S.S."/>
            <person name="Banfield J.F."/>
        </authorList>
    </citation>
    <scope>NUCLEOTIDE SEQUENCE [LARGE SCALE GENOMIC DNA]</scope>
</reference>
<feature type="domain" description="AAA+ ATPase" evidence="1">
    <location>
        <begin position="129"/>
        <end position="277"/>
    </location>
</feature>
<dbReference type="GO" id="GO:0016887">
    <property type="term" value="F:ATP hydrolysis activity"/>
    <property type="evidence" value="ECO:0007669"/>
    <property type="project" value="InterPro"/>
</dbReference>
<dbReference type="Gene3D" id="1.10.8.60">
    <property type="match status" value="1"/>
</dbReference>
<dbReference type="GO" id="GO:0005524">
    <property type="term" value="F:ATP binding"/>
    <property type="evidence" value="ECO:0007669"/>
    <property type="project" value="InterPro"/>
</dbReference>
<dbReference type="GO" id="GO:0004252">
    <property type="term" value="F:serine-type endopeptidase activity"/>
    <property type="evidence" value="ECO:0007669"/>
    <property type="project" value="InterPro"/>
</dbReference>
<dbReference type="Proteomes" id="UP000177159">
    <property type="component" value="Unassembled WGS sequence"/>
</dbReference>
<dbReference type="SUPFAM" id="SSF52540">
    <property type="entry name" value="P-loop containing nucleoside triphosphate hydrolases"/>
    <property type="match status" value="1"/>
</dbReference>
<dbReference type="InterPro" id="IPR003593">
    <property type="entry name" value="AAA+_ATPase"/>
</dbReference>
<gene>
    <name evidence="2" type="ORF">A3C24_05445</name>
</gene>
<evidence type="ECO:0000313" key="2">
    <source>
        <dbReference type="EMBL" id="OGK23616.1"/>
    </source>
</evidence>
<dbReference type="GO" id="GO:0004176">
    <property type="term" value="F:ATP-dependent peptidase activity"/>
    <property type="evidence" value="ECO:0007669"/>
    <property type="project" value="InterPro"/>
</dbReference>
<dbReference type="PANTHER" id="PTHR43718:SF2">
    <property type="entry name" value="LON PROTEASE HOMOLOG, MITOCHONDRIAL"/>
    <property type="match status" value="1"/>
</dbReference>
<name>A0A1F7GYK7_9BACT</name>
<evidence type="ECO:0000259" key="1">
    <source>
        <dbReference type="SMART" id="SM00382"/>
    </source>
</evidence>
<accession>A0A1F7GYK7</accession>
<dbReference type="PANTHER" id="PTHR43718">
    <property type="entry name" value="LON PROTEASE"/>
    <property type="match status" value="1"/>
</dbReference>
<dbReference type="GO" id="GO:0006515">
    <property type="term" value="P:protein quality control for misfolded or incompletely synthesized proteins"/>
    <property type="evidence" value="ECO:0007669"/>
    <property type="project" value="TreeGrafter"/>
</dbReference>
<proteinExistence type="predicted"/>